<reference evidence="3 4" key="1">
    <citation type="journal article" date="2020" name="Nat. Food">
        <title>A phased Vanilla planifolia genome enables genetic improvement of flavour and production.</title>
        <authorList>
            <person name="Hasing T."/>
            <person name="Tang H."/>
            <person name="Brym M."/>
            <person name="Khazi F."/>
            <person name="Huang T."/>
            <person name="Chambers A.H."/>
        </authorList>
    </citation>
    <scope>NUCLEOTIDE SEQUENCE [LARGE SCALE GENOMIC DNA]</scope>
    <source>
        <tissue evidence="3">Leaf</tissue>
    </source>
</reference>
<sequence>MILLFLVVNVAFQRRMSGAHWKRRPLGASLRSKAPGRRHSNGSGDDAPAKG</sequence>
<organism evidence="3 4">
    <name type="scientific">Vanilla planifolia</name>
    <name type="common">Vanilla</name>
    <dbReference type="NCBI Taxonomy" id="51239"/>
    <lineage>
        <taxon>Eukaryota</taxon>
        <taxon>Viridiplantae</taxon>
        <taxon>Streptophyta</taxon>
        <taxon>Embryophyta</taxon>
        <taxon>Tracheophyta</taxon>
        <taxon>Spermatophyta</taxon>
        <taxon>Magnoliopsida</taxon>
        <taxon>Liliopsida</taxon>
        <taxon>Asparagales</taxon>
        <taxon>Orchidaceae</taxon>
        <taxon>Vanilloideae</taxon>
        <taxon>Vanilleae</taxon>
        <taxon>Vanilla</taxon>
    </lineage>
</organism>
<evidence type="ECO:0000256" key="1">
    <source>
        <dbReference type="SAM" id="MobiDB-lite"/>
    </source>
</evidence>
<feature type="chain" id="PRO_5033024751" evidence="2">
    <location>
        <begin position="19"/>
        <end position="51"/>
    </location>
</feature>
<dbReference type="Proteomes" id="UP000636800">
    <property type="component" value="Chromosome 3"/>
</dbReference>
<dbReference type="OrthoDB" id="1304287at2759"/>
<evidence type="ECO:0000313" key="3">
    <source>
        <dbReference type="EMBL" id="KAG0489433.1"/>
    </source>
</evidence>
<feature type="region of interest" description="Disordered" evidence="1">
    <location>
        <begin position="26"/>
        <end position="51"/>
    </location>
</feature>
<comment type="caution">
    <text evidence="3">The sequence shown here is derived from an EMBL/GenBank/DDBJ whole genome shotgun (WGS) entry which is preliminary data.</text>
</comment>
<keyword evidence="2" id="KW-0732">Signal</keyword>
<protein>
    <submittedName>
        <fullName evidence="3">Uncharacterized protein</fullName>
    </submittedName>
</protein>
<evidence type="ECO:0000256" key="2">
    <source>
        <dbReference type="SAM" id="SignalP"/>
    </source>
</evidence>
<name>A0A835RFC8_VANPL</name>
<keyword evidence="4" id="KW-1185">Reference proteome</keyword>
<gene>
    <name evidence="3" type="ORF">HPP92_008244</name>
</gene>
<accession>A0A835RFC8</accession>
<feature type="signal peptide" evidence="2">
    <location>
        <begin position="1"/>
        <end position="18"/>
    </location>
</feature>
<proteinExistence type="predicted"/>
<dbReference type="AlphaFoldDB" id="A0A835RFC8"/>
<evidence type="ECO:0000313" key="4">
    <source>
        <dbReference type="Proteomes" id="UP000636800"/>
    </source>
</evidence>
<dbReference type="EMBL" id="JADCNL010000003">
    <property type="protein sequence ID" value="KAG0489433.1"/>
    <property type="molecule type" value="Genomic_DNA"/>
</dbReference>